<organism evidence="2 3">
    <name type="scientific">Saccharata proteae CBS 121410</name>
    <dbReference type="NCBI Taxonomy" id="1314787"/>
    <lineage>
        <taxon>Eukaryota</taxon>
        <taxon>Fungi</taxon>
        <taxon>Dikarya</taxon>
        <taxon>Ascomycota</taxon>
        <taxon>Pezizomycotina</taxon>
        <taxon>Dothideomycetes</taxon>
        <taxon>Dothideomycetes incertae sedis</taxon>
        <taxon>Botryosphaeriales</taxon>
        <taxon>Saccharataceae</taxon>
        <taxon>Saccharata</taxon>
    </lineage>
</organism>
<evidence type="ECO:0000313" key="3">
    <source>
        <dbReference type="Proteomes" id="UP000799776"/>
    </source>
</evidence>
<proteinExistence type="predicted"/>
<dbReference type="OrthoDB" id="3928002at2759"/>
<dbReference type="Proteomes" id="UP000799776">
    <property type="component" value="Unassembled WGS sequence"/>
</dbReference>
<dbReference type="PANTHER" id="PTHR38049:SF2">
    <property type="entry name" value="RICIN B LECTIN DOMAIN-CONTAINING PROTEIN"/>
    <property type="match status" value="1"/>
</dbReference>
<gene>
    <name evidence="2" type="ORF">K490DRAFT_72468</name>
</gene>
<reference evidence="2" key="1">
    <citation type="journal article" date="2020" name="Stud. Mycol.">
        <title>101 Dothideomycetes genomes: a test case for predicting lifestyles and emergence of pathogens.</title>
        <authorList>
            <person name="Haridas S."/>
            <person name="Albert R."/>
            <person name="Binder M."/>
            <person name="Bloem J."/>
            <person name="Labutti K."/>
            <person name="Salamov A."/>
            <person name="Andreopoulos B."/>
            <person name="Baker S."/>
            <person name="Barry K."/>
            <person name="Bills G."/>
            <person name="Bluhm B."/>
            <person name="Cannon C."/>
            <person name="Castanera R."/>
            <person name="Culley D."/>
            <person name="Daum C."/>
            <person name="Ezra D."/>
            <person name="Gonzalez J."/>
            <person name="Henrissat B."/>
            <person name="Kuo A."/>
            <person name="Liang C."/>
            <person name="Lipzen A."/>
            <person name="Lutzoni F."/>
            <person name="Magnuson J."/>
            <person name="Mondo S."/>
            <person name="Nolan M."/>
            <person name="Ohm R."/>
            <person name="Pangilinan J."/>
            <person name="Park H.-J."/>
            <person name="Ramirez L."/>
            <person name="Alfaro M."/>
            <person name="Sun H."/>
            <person name="Tritt A."/>
            <person name="Yoshinaga Y."/>
            <person name="Zwiers L.-H."/>
            <person name="Turgeon B."/>
            <person name="Goodwin S."/>
            <person name="Spatafora J."/>
            <person name="Crous P."/>
            <person name="Grigoriev I."/>
        </authorList>
    </citation>
    <scope>NUCLEOTIDE SEQUENCE</scope>
    <source>
        <strain evidence="2">CBS 121410</strain>
    </source>
</reference>
<sequence length="245" mass="28074">MLLAIATLPAMLGTQEAIHQGQRKERREEHRARRCNLVVSCTKSSVRSRDINGRPVVLKNNKLYINTGFATSLTEPSAHPFAGYFLPYPDTKYEGLVSTITNVAPILNWIYVDKDTYEIKYNVRAEAQPHLTGPFDCTRQDRRLTFESWEGFVAVEELPAVWALYFDRDDNGLRGKVPRGTRVLEITLTRTERKRDKGDADREKEEARQAREGLKNPNANTDAVMAKSSQKREACIDHPRWNVKR</sequence>
<keyword evidence="3" id="KW-1185">Reference proteome</keyword>
<dbReference type="PANTHER" id="PTHR38049">
    <property type="entry name" value="RICIN B LECTIN DOMAIN-CONTAINING PROTEIN"/>
    <property type="match status" value="1"/>
</dbReference>
<evidence type="ECO:0000313" key="2">
    <source>
        <dbReference type="EMBL" id="KAF2088741.1"/>
    </source>
</evidence>
<dbReference type="EMBL" id="ML978715">
    <property type="protein sequence ID" value="KAF2088741.1"/>
    <property type="molecule type" value="Genomic_DNA"/>
</dbReference>
<accession>A0A6A5YD04</accession>
<feature type="region of interest" description="Disordered" evidence="1">
    <location>
        <begin position="192"/>
        <end position="245"/>
    </location>
</feature>
<dbReference type="AlphaFoldDB" id="A0A6A5YD04"/>
<feature type="compositionally biased region" description="Basic and acidic residues" evidence="1">
    <location>
        <begin position="230"/>
        <end position="245"/>
    </location>
</feature>
<evidence type="ECO:0000256" key="1">
    <source>
        <dbReference type="SAM" id="MobiDB-lite"/>
    </source>
</evidence>
<feature type="compositionally biased region" description="Basic and acidic residues" evidence="1">
    <location>
        <begin position="192"/>
        <end position="214"/>
    </location>
</feature>
<protein>
    <submittedName>
        <fullName evidence="2">Uncharacterized protein</fullName>
    </submittedName>
</protein>
<name>A0A6A5YD04_9PEZI</name>